<protein>
    <submittedName>
        <fullName evidence="2">Uncharacterized protein</fullName>
    </submittedName>
</protein>
<gene>
    <name evidence="2" type="ORF">OTU49_000700</name>
</gene>
<organism evidence="2 3">
    <name type="scientific">Cherax quadricarinatus</name>
    <name type="common">Australian red claw crayfish</name>
    <dbReference type="NCBI Taxonomy" id="27406"/>
    <lineage>
        <taxon>Eukaryota</taxon>
        <taxon>Metazoa</taxon>
        <taxon>Ecdysozoa</taxon>
        <taxon>Arthropoda</taxon>
        <taxon>Crustacea</taxon>
        <taxon>Multicrustacea</taxon>
        <taxon>Malacostraca</taxon>
        <taxon>Eumalacostraca</taxon>
        <taxon>Eucarida</taxon>
        <taxon>Decapoda</taxon>
        <taxon>Pleocyemata</taxon>
        <taxon>Astacidea</taxon>
        <taxon>Parastacoidea</taxon>
        <taxon>Parastacidae</taxon>
        <taxon>Cherax</taxon>
    </lineage>
</organism>
<name>A0AAW0XM49_CHEQU</name>
<dbReference type="EMBL" id="JARKIK010000021">
    <property type="protein sequence ID" value="KAK8744933.1"/>
    <property type="molecule type" value="Genomic_DNA"/>
</dbReference>
<dbReference type="EMBL" id="JARKIK010000021">
    <property type="protein sequence ID" value="KAK8744938.1"/>
    <property type="molecule type" value="Genomic_DNA"/>
</dbReference>
<feature type="chain" id="PRO_5044717458" evidence="1">
    <location>
        <begin position="37"/>
        <end position="113"/>
    </location>
</feature>
<reference evidence="2" key="2">
    <citation type="submission" date="2024-01" db="EMBL/GenBank/DDBJ databases">
        <authorList>
            <person name="He J."/>
            <person name="Wang M."/>
            <person name="Zheng J."/>
            <person name="Liu Z."/>
        </authorList>
    </citation>
    <scope>NUCLEOTIDE SEQUENCE</scope>
    <source>
        <strain evidence="2">ZL_2023a</strain>
        <tissue evidence="2">Muscle</tissue>
    </source>
</reference>
<comment type="caution">
    <text evidence="2">The sequence shown here is derived from an EMBL/GenBank/DDBJ whole genome shotgun (WGS) entry which is preliminary data.</text>
</comment>
<dbReference type="EMBL" id="JARKIK010000021">
    <property type="protein sequence ID" value="KAK8744940.1"/>
    <property type="molecule type" value="Genomic_DNA"/>
</dbReference>
<dbReference type="AlphaFoldDB" id="A0AAW0XM49"/>
<evidence type="ECO:0000256" key="1">
    <source>
        <dbReference type="SAM" id="SignalP"/>
    </source>
</evidence>
<reference evidence="2 3" key="1">
    <citation type="journal article" date="2024" name="BMC Genomics">
        <title>Genome assembly of redclaw crayfish (Cherax quadricarinatus) provides insights into its immune adaptation and hypoxia tolerance.</title>
        <authorList>
            <person name="Liu Z."/>
            <person name="Zheng J."/>
            <person name="Li H."/>
            <person name="Fang K."/>
            <person name="Wang S."/>
            <person name="He J."/>
            <person name="Zhou D."/>
            <person name="Weng S."/>
            <person name="Chi M."/>
            <person name="Gu Z."/>
            <person name="He J."/>
            <person name="Li F."/>
            <person name="Wang M."/>
        </authorList>
    </citation>
    <scope>NUCLEOTIDE SEQUENCE [LARGE SCALE GENOMIC DNA]</scope>
    <source>
        <strain evidence="2">ZL_2023a</strain>
    </source>
</reference>
<evidence type="ECO:0000313" key="2">
    <source>
        <dbReference type="EMBL" id="KAK8744937.1"/>
    </source>
</evidence>
<dbReference type="EMBL" id="JARKIK010000021">
    <property type="protein sequence ID" value="KAK8744935.1"/>
    <property type="molecule type" value="Genomic_DNA"/>
</dbReference>
<evidence type="ECO:0000313" key="3">
    <source>
        <dbReference type="Proteomes" id="UP001445076"/>
    </source>
</evidence>
<dbReference type="EMBL" id="JARKIK010000021">
    <property type="protein sequence ID" value="KAK8744937.1"/>
    <property type="molecule type" value="Genomic_DNA"/>
</dbReference>
<dbReference type="Proteomes" id="UP001445076">
    <property type="component" value="Unassembled WGS sequence"/>
</dbReference>
<feature type="signal peptide" evidence="1">
    <location>
        <begin position="1"/>
        <end position="36"/>
    </location>
</feature>
<keyword evidence="1" id="KW-0732">Signal</keyword>
<accession>A0AAW0XM49</accession>
<keyword evidence="3" id="KW-1185">Reference proteome</keyword>
<proteinExistence type="predicted"/>
<sequence length="113" mass="12922">MQHKRPTSVSPLGRRVVILTLYPLAAVLLSPPPAMQQLQQPQQPKQQLLLQPVRIYKCEHAEEANQTDCKQAMTILESLLAVIEVVFQGTLSWNTNEENFPWKVFLTQNKSTR</sequence>